<name>A0A3E2NT69_9SPHI</name>
<evidence type="ECO:0000313" key="3">
    <source>
        <dbReference type="Proteomes" id="UP000260823"/>
    </source>
</evidence>
<proteinExistence type="predicted"/>
<keyword evidence="1" id="KW-1133">Transmembrane helix</keyword>
<dbReference type="AlphaFoldDB" id="A0A3E2NT69"/>
<protein>
    <recommendedName>
        <fullName evidence="4">DUF3185 family protein</fullName>
    </recommendedName>
</protein>
<dbReference type="Proteomes" id="UP000260823">
    <property type="component" value="Unassembled WGS sequence"/>
</dbReference>
<sequence length="76" mass="8420">MKKFSIFLIVIGIALIIFGNIFYKHHLNADDSGGSANITTINGSWSVKIPAFFGGVMLLFGSIFYYVDSDEKRLAK</sequence>
<dbReference type="EMBL" id="QWDE01000001">
    <property type="protein sequence ID" value="RFZ84147.1"/>
    <property type="molecule type" value="Genomic_DNA"/>
</dbReference>
<keyword evidence="1" id="KW-0472">Membrane</keyword>
<reference evidence="2 3" key="1">
    <citation type="submission" date="2018-08" db="EMBL/GenBank/DDBJ databases">
        <title>Mucilaginibacter terrae sp. nov., isolated from manganese diggings.</title>
        <authorList>
            <person name="Huang Y."/>
            <person name="Zhou Z."/>
        </authorList>
    </citation>
    <scope>NUCLEOTIDE SEQUENCE [LARGE SCALE GENOMIC DNA]</scope>
    <source>
        <strain evidence="2 3">ZH6</strain>
    </source>
</reference>
<feature type="transmembrane region" description="Helical" evidence="1">
    <location>
        <begin position="7"/>
        <end position="25"/>
    </location>
</feature>
<accession>A0A3E2NT69</accession>
<comment type="caution">
    <text evidence="2">The sequence shown here is derived from an EMBL/GenBank/DDBJ whole genome shotgun (WGS) entry which is preliminary data.</text>
</comment>
<evidence type="ECO:0000256" key="1">
    <source>
        <dbReference type="SAM" id="Phobius"/>
    </source>
</evidence>
<organism evidence="2 3">
    <name type="scientific">Mucilaginibacter terrenus</name>
    <dbReference type="NCBI Taxonomy" id="2482727"/>
    <lineage>
        <taxon>Bacteria</taxon>
        <taxon>Pseudomonadati</taxon>
        <taxon>Bacteroidota</taxon>
        <taxon>Sphingobacteriia</taxon>
        <taxon>Sphingobacteriales</taxon>
        <taxon>Sphingobacteriaceae</taxon>
        <taxon>Mucilaginibacter</taxon>
    </lineage>
</organism>
<dbReference type="OrthoDB" id="799906at2"/>
<feature type="transmembrane region" description="Helical" evidence="1">
    <location>
        <begin position="45"/>
        <end position="67"/>
    </location>
</feature>
<keyword evidence="3" id="KW-1185">Reference proteome</keyword>
<keyword evidence="1" id="KW-0812">Transmembrane</keyword>
<evidence type="ECO:0000313" key="2">
    <source>
        <dbReference type="EMBL" id="RFZ84147.1"/>
    </source>
</evidence>
<dbReference type="RefSeq" id="WP_117381037.1">
    <property type="nucleotide sequence ID" value="NZ_QWDE01000001.1"/>
</dbReference>
<gene>
    <name evidence="2" type="ORF">DYU05_00475</name>
</gene>
<evidence type="ECO:0008006" key="4">
    <source>
        <dbReference type="Google" id="ProtNLM"/>
    </source>
</evidence>